<feature type="transmembrane region" description="Helical" evidence="6">
    <location>
        <begin position="278"/>
        <end position="298"/>
    </location>
</feature>
<feature type="transmembrane region" description="Helical" evidence="6">
    <location>
        <begin position="159"/>
        <end position="180"/>
    </location>
</feature>
<evidence type="ECO:0000256" key="6">
    <source>
        <dbReference type="SAM" id="Phobius"/>
    </source>
</evidence>
<feature type="transmembrane region" description="Helical" evidence="6">
    <location>
        <begin position="222"/>
        <end position="241"/>
    </location>
</feature>
<dbReference type="PANTHER" id="PTHR42920:SF11">
    <property type="entry name" value="INNER MEMBRANE PROTEIN YTFF"/>
    <property type="match status" value="1"/>
</dbReference>
<dbReference type="PANTHER" id="PTHR42920">
    <property type="entry name" value="OS03G0707200 PROTEIN-RELATED"/>
    <property type="match status" value="1"/>
</dbReference>
<reference evidence="9" key="1">
    <citation type="submission" date="2016-11" db="EMBL/GenBank/DDBJ databases">
        <authorList>
            <person name="Varghese N."/>
            <person name="Submissions S."/>
        </authorList>
    </citation>
    <scope>NUCLEOTIDE SEQUENCE [LARGE SCALE GENOMIC DNA]</scope>
    <source>
        <strain evidence="9">CGMCC 1.8995</strain>
    </source>
</reference>
<dbReference type="InterPro" id="IPR037185">
    <property type="entry name" value="EmrE-like"/>
</dbReference>
<feature type="transmembrane region" description="Helical" evidence="6">
    <location>
        <begin position="105"/>
        <end position="126"/>
    </location>
</feature>
<comment type="subcellular location">
    <subcellularLocation>
        <location evidence="1">Cell membrane</location>
        <topology evidence="1">Multi-pass membrane protein</topology>
    </subcellularLocation>
</comment>
<dbReference type="InterPro" id="IPR000620">
    <property type="entry name" value="EamA_dom"/>
</dbReference>
<keyword evidence="5 6" id="KW-0472">Membrane</keyword>
<evidence type="ECO:0000256" key="5">
    <source>
        <dbReference type="ARBA" id="ARBA00023136"/>
    </source>
</evidence>
<dbReference type="STRING" id="634436.SAMN05216361_2655"/>
<evidence type="ECO:0000256" key="4">
    <source>
        <dbReference type="ARBA" id="ARBA00022989"/>
    </source>
</evidence>
<keyword evidence="4 6" id="KW-1133">Transmembrane helix</keyword>
<feature type="transmembrane region" description="Helical" evidence="6">
    <location>
        <begin position="80"/>
        <end position="99"/>
    </location>
</feature>
<sequence>MRNTLNTGQTFDNQTMPLKGVMYALGAVMIWTGFILVSKAGALAALAIPDMIMVRFGTAFTLFSPFIWRYRKTIFQWRMGVLGAIGGLAYALSVFNGFAHAPATHAALLLPGLMPIMIAVFAYFVAGERHSKSSWIGIIISSLGIAALLIETLTSDNRYWQGDISFVVACVFWGGFTVLLRRWQFAPWHATLGIIAVTTVLFTPIYILFMPHRLLDVPLEMVGLQAFYQGVMATTIQMVFYGRAVHLIGATKMGGLMALVPVFASVIAVPLFGEQWTLGLTVALTLILTGTCVSNVPLKNWRLLARRKTVCSA</sequence>
<feature type="transmembrane region" description="Helical" evidence="6">
    <location>
        <begin position="253"/>
        <end position="272"/>
    </location>
</feature>
<dbReference type="RefSeq" id="WP_073323213.1">
    <property type="nucleotide sequence ID" value="NZ_FQWD01000004.1"/>
</dbReference>
<evidence type="ECO:0000256" key="3">
    <source>
        <dbReference type="ARBA" id="ARBA00022692"/>
    </source>
</evidence>
<feature type="transmembrane region" description="Helical" evidence="6">
    <location>
        <begin position="21"/>
        <end position="46"/>
    </location>
</feature>
<dbReference type="InterPro" id="IPR051258">
    <property type="entry name" value="Diverse_Substrate_Transporter"/>
</dbReference>
<name>A0A1M5LGZ7_9ALTE</name>
<feature type="domain" description="EamA" evidence="7">
    <location>
        <begin position="19"/>
        <end position="148"/>
    </location>
</feature>
<feature type="transmembrane region" description="Helical" evidence="6">
    <location>
        <begin position="192"/>
        <end position="210"/>
    </location>
</feature>
<keyword evidence="9" id="KW-1185">Reference proteome</keyword>
<feature type="transmembrane region" description="Helical" evidence="6">
    <location>
        <begin position="133"/>
        <end position="153"/>
    </location>
</feature>
<dbReference type="GO" id="GO:0005886">
    <property type="term" value="C:plasma membrane"/>
    <property type="evidence" value="ECO:0007669"/>
    <property type="project" value="UniProtKB-SubCell"/>
</dbReference>
<feature type="domain" description="EamA" evidence="7">
    <location>
        <begin position="162"/>
        <end position="295"/>
    </location>
</feature>
<accession>A0A1M5LGZ7</accession>
<evidence type="ECO:0000256" key="1">
    <source>
        <dbReference type="ARBA" id="ARBA00004651"/>
    </source>
</evidence>
<dbReference type="AlphaFoldDB" id="A0A1M5LGZ7"/>
<dbReference type="EMBL" id="FQWD01000004">
    <property type="protein sequence ID" value="SHG64220.1"/>
    <property type="molecule type" value="Genomic_DNA"/>
</dbReference>
<dbReference type="Proteomes" id="UP000184520">
    <property type="component" value="Unassembled WGS sequence"/>
</dbReference>
<keyword evidence="3 6" id="KW-0812">Transmembrane</keyword>
<feature type="transmembrane region" description="Helical" evidence="6">
    <location>
        <begin position="52"/>
        <end position="68"/>
    </location>
</feature>
<gene>
    <name evidence="8" type="ORF">SAMN05216361_2655</name>
</gene>
<keyword evidence="2" id="KW-1003">Cell membrane</keyword>
<organism evidence="8 9">
    <name type="scientific">Marisediminitalea aggregata</name>
    <dbReference type="NCBI Taxonomy" id="634436"/>
    <lineage>
        <taxon>Bacteria</taxon>
        <taxon>Pseudomonadati</taxon>
        <taxon>Pseudomonadota</taxon>
        <taxon>Gammaproteobacteria</taxon>
        <taxon>Alteromonadales</taxon>
        <taxon>Alteromonadaceae</taxon>
        <taxon>Marisediminitalea</taxon>
    </lineage>
</organism>
<protein>
    <submittedName>
        <fullName evidence="8">Permease of the drug/metabolite transporter (DMT) superfamily</fullName>
    </submittedName>
</protein>
<evidence type="ECO:0000313" key="8">
    <source>
        <dbReference type="EMBL" id="SHG64220.1"/>
    </source>
</evidence>
<evidence type="ECO:0000259" key="7">
    <source>
        <dbReference type="Pfam" id="PF00892"/>
    </source>
</evidence>
<dbReference type="SUPFAM" id="SSF103481">
    <property type="entry name" value="Multidrug resistance efflux transporter EmrE"/>
    <property type="match status" value="2"/>
</dbReference>
<dbReference type="Pfam" id="PF00892">
    <property type="entry name" value="EamA"/>
    <property type="match status" value="2"/>
</dbReference>
<evidence type="ECO:0000256" key="2">
    <source>
        <dbReference type="ARBA" id="ARBA00022475"/>
    </source>
</evidence>
<evidence type="ECO:0000313" key="9">
    <source>
        <dbReference type="Proteomes" id="UP000184520"/>
    </source>
</evidence>
<dbReference type="OrthoDB" id="4167046at2"/>
<proteinExistence type="predicted"/>